<dbReference type="Proteomes" id="UP001595075">
    <property type="component" value="Unassembled WGS sequence"/>
</dbReference>
<proteinExistence type="predicted"/>
<dbReference type="Gene3D" id="3.90.550.10">
    <property type="entry name" value="Spore Coat Polysaccharide Biosynthesis Protein SpsA, Chain A"/>
    <property type="match status" value="1"/>
</dbReference>
<name>A0ABR4BUY4_9HELO</name>
<evidence type="ECO:0000313" key="2">
    <source>
        <dbReference type="Proteomes" id="UP001595075"/>
    </source>
</evidence>
<sequence length="169" mass="18647">MQCDANEPLLRPLLVLGNKRTGCFLEHLLRFPDGLFPFEHALQTIQSAAPSADTIYISRDNWIKPPGERSAAGLLAAHALFPNTDWLVVELGFPLLEAPALQQLIDEHRGLTRCLMSAAGTLGPLLGVWTSEALEKLKLNMAAGLYAEDLLKRMFKSLSGKRVKPLMDE</sequence>
<dbReference type="EMBL" id="JAZHXI010000020">
    <property type="protein sequence ID" value="KAL2061026.1"/>
    <property type="molecule type" value="Genomic_DNA"/>
</dbReference>
<organism evidence="1 2">
    <name type="scientific">Oculimacula yallundae</name>
    <dbReference type="NCBI Taxonomy" id="86028"/>
    <lineage>
        <taxon>Eukaryota</taxon>
        <taxon>Fungi</taxon>
        <taxon>Dikarya</taxon>
        <taxon>Ascomycota</taxon>
        <taxon>Pezizomycotina</taxon>
        <taxon>Leotiomycetes</taxon>
        <taxon>Helotiales</taxon>
        <taxon>Ploettnerulaceae</taxon>
        <taxon>Oculimacula</taxon>
    </lineage>
</organism>
<reference evidence="1 2" key="1">
    <citation type="journal article" date="2024" name="Commun. Biol.">
        <title>Comparative genomic analysis of thermophilic fungi reveals convergent evolutionary adaptations and gene losses.</title>
        <authorList>
            <person name="Steindorff A.S."/>
            <person name="Aguilar-Pontes M.V."/>
            <person name="Robinson A.J."/>
            <person name="Andreopoulos B."/>
            <person name="LaButti K."/>
            <person name="Kuo A."/>
            <person name="Mondo S."/>
            <person name="Riley R."/>
            <person name="Otillar R."/>
            <person name="Haridas S."/>
            <person name="Lipzen A."/>
            <person name="Grimwood J."/>
            <person name="Schmutz J."/>
            <person name="Clum A."/>
            <person name="Reid I.D."/>
            <person name="Moisan M.C."/>
            <person name="Butler G."/>
            <person name="Nguyen T.T.M."/>
            <person name="Dewar K."/>
            <person name="Conant G."/>
            <person name="Drula E."/>
            <person name="Henrissat B."/>
            <person name="Hansel C."/>
            <person name="Singer S."/>
            <person name="Hutchinson M.I."/>
            <person name="de Vries R.P."/>
            <person name="Natvig D.O."/>
            <person name="Powell A.J."/>
            <person name="Tsang A."/>
            <person name="Grigoriev I.V."/>
        </authorList>
    </citation>
    <scope>NUCLEOTIDE SEQUENCE [LARGE SCALE GENOMIC DNA]</scope>
    <source>
        <strain evidence="1 2">CBS 494.80</strain>
    </source>
</reference>
<gene>
    <name evidence="1" type="ORF">VTL71DRAFT_9078</name>
</gene>
<keyword evidence="2" id="KW-1185">Reference proteome</keyword>
<dbReference type="InterPro" id="IPR029044">
    <property type="entry name" value="Nucleotide-diphossugar_trans"/>
</dbReference>
<accession>A0ABR4BUY4</accession>
<comment type="caution">
    <text evidence="1">The sequence shown here is derived from an EMBL/GenBank/DDBJ whole genome shotgun (WGS) entry which is preliminary data.</text>
</comment>
<protein>
    <submittedName>
        <fullName evidence="1">Uncharacterized protein</fullName>
    </submittedName>
</protein>
<evidence type="ECO:0000313" key="1">
    <source>
        <dbReference type="EMBL" id="KAL2061026.1"/>
    </source>
</evidence>